<dbReference type="InterPro" id="IPR004358">
    <property type="entry name" value="Sig_transdc_His_kin-like_C"/>
</dbReference>
<keyword evidence="7" id="KW-0547">Nucleotide-binding</keyword>
<dbReference type="Pfam" id="PF00512">
    <property type="entry name" value="HisKA"/>
    <property type="match status" value="1"/>
</dbReference>
<dbReference type="Pfam" id="PF13426">
    <property type="entry name" value="PAS_9"/>
    <property type="match status" value="3"/>
</dbReference>
<dbReference type="InterPro" id="IPR001789">
    <property type="entry name" value="Sig_transdc_resp-reg_receiver"/>
</dbReference>
<evidence type="ECO:0000256" key="4">
    <source>
        <dbReference type="ARBA" id="ARBA00022553"/>
    </source>
</evidence>
<dbReference type="SUPFAM" id="SSF47384">
    <property type="entry name" value="Homodimeric domain of signal transducing histidine kinase"/>
    <property type="match status" value="1"/>
</dbReference>
<evidence type="ECO:0000256" key="7">
    <source>
        <dbReference type="ARBA" id="ARBA00022741"/>
    </source>
</evidence>
<comment type="subcellular location">
    <subcellularLocation>
        <location evidence="2">Membrane</location>
    </subcellularLocation>
</comment>
<evidence type="ECO:0000256" key="8">
    <source>
        <dbReference type="ARBA" id="ARBA00022777"/>
    </source>
</evidence>
<dbReference type="PATRIC" id="fig|1218567.3.peg.1011"/>
<feature type="domain" description="Response regulatory" evidence="14">
    <location>
        <begin position="758"/>
        <end position="902"/>
    </location>
</feature>
<gene>
    <name evidence="16" type="ORF">LEP1GSC016_1540</name>
</gene>
<dbReference type="Pfam" id="PF02518">
    <property type="entry name" value="HATPase_c"/>
    <property type="match status" value="1"/>
</dbReference>
<evidence type="ECO:0000313" key="16">
    <source>
        <dbReference type="EMBL" id="EMJ83545.1"/>
    </source>
</evidence>
<dbReference type="CDD" id="cd17546">
    <property type="entry name" value="REC_hyHK_CKI1_RcsC-like"/>
    <property type="match status" value="1"/>
</dbReference>
<accession>M6CBA1</accession>
<evidence type="ECO:0000256" key="1">
    <source>
        <dbReference type="ARBA" id="ARBA00000085"/>
    </source>
</evidence>
<evidence type="ECO:0000256" key="10">
    <source>
        <dbReference type="ARBA" id="ARBA00022989"/>
    </source>
</evidence>
<evidence type="ECO:0000256" key="2">
    <source>
        <dbReference type="ARBA" id="ARBA00004370"/>
    </source>
</evidence>
<comment type="catalytic activity">
    <reaction evidence="1">
        <text>ATP + protein L-histidine = ADP + protein N-phospho-L-histidine.</text>
        <dbReference type="EC" id="2.7.13.3"/>
    </reaction>
</comment>
<dbReference type="Gene3D" id="3.40.50.2300">
    <property type="match status" value="2"/>
</dbReference>
<dbReference type="PANTHER" id="PTHR45339">
    <property type="entry name" value="HYBRID SIGNAL TRANSDUCTION HISTIDINE KINASE J"/>
    <property type="match status" value="1"/>
</dbReference>
<organism evidence="16 17">
    <name type="scientific">Leptospira borgpetersenii serovar Hardjo-bovis str. Sponselee</name>
    <dbReference type="NCBI Taxonomy" id="1303729"/>
    <lineage>
        <taxon>Bacteria</taxon>
        <taxon>Pseudomonadati</taxon>
        <taxon>Spirochaetota</taxon>
        <taxon>Spirochaetia</taxon>
        <taxon>Leptospirales</taxon>
        <taxon>Leptospiraceae</taxon>
        <taxon>Leptospira</taxon>
    </lineage>
</organism>
<dbReference type="PRINTS" id="PR00344">
    <property type="entry name" value="BCTRLSENSOR"/>
</dbReference>
<evidence type="ECO:0000259" key="14">
    <source>
        <dbReference type="PROSITE" id="PS50110"/>
    </source>
</evidence>
<keyword evidence="4 12" id="KW-0597">Phosphoprotein</keyword>
<dbReference type="Gene3D" id="3.30.450.20">
    <property type="entry name" value="PAS domain"/>
    <property type="match status" value="3"/>
</dbReference>
<dbReference type="InterPro" id="IPR035965">
    <property type="entry name" value="PAS-like_dom_sf"/>
</dbReference>
<dbReference type="InterPro" id="IPR003594">
    <property type="entry name" value="HATPase_dom"/>
</dbReference>
<dbReference type="InterPro" id="IPR011006">
    <property type="entry name" value="CheY-like_superfamily"/>
</dbReference>
<dbReference type="InterPro" id="IPR005467">
    <property type="entry name" value="His_kinase_dom"/>
</dbReference>
<dbReference type="Gene3D" id="1.10.287.130">
    <property type="match status" value="1"/>
</dbReference>
<reference evidence="16 17" key="1">
    <citation type="submission" date="2013-01" db="EMBL/GenBank/DDBJ databases">
        <authorList>
            <person name="Harkins D.M."/>
            <person name="Durkin A.S."/>
            <person name="Brinkac L.M."/>
            <person name="Haft D.H."/>
            <person name="Selengut J.D."/>
            <person name="Sanka R."/>
            <person name="DePew J."/>
            <person name="Purushe J."/>
            <person name="Galloway R.L."/>
            <person name="Vinetz J.M."/>
            <person name="Sutton G.G."/>
            <person name="Nierman W.C."/>
            <person name="Fouts D.E."/>
        </authorList>
    </citation>
    <scope>NUCLEOTIDE SEQUENCE [LARGE SCALE GENOMIC DNA]</scope>
    <source>
        <strain evidence="16 17">Sponselee CDC</strain>
    </source>
</reference>
<evidence type="ECO:0000256" key="11">
    <source>
        <dbReference type="ARBA" id="ARBA00023136"/>
    </source>
</evidence>
<evidence type="ECO:0000256" key="5">
    <source>
        <dbReference type="ARBA" id="ARBA00022679"/>
    </source>
</evidence>
<dbReference type="Gene3D" id="3.30.565.10">
    <property type="entry name" value="Histidine kinase-like ATPase, C-terminal domain"/>
    <property type="match status" value="1"/>
</dbReference>
<dbReference type="CDD" id="cd16922">
    <property type="entry name" value="HATPase_EvgS-ArcB-TorS-like"/>
    <property type="match status" value="1"/>
</dbReference>
<dbReference type="SMART" id="SM00448">
    <property type="entry name" value="REC"/>
    <property type="match status" value="1"/>
</dbReference>
<keyword evidence="5" id="KW-0808">Transferase</keyword>
<dbReference type="PROSITE" id="PS50113">
    <property type="entry name" value="PAC"/>
    <property type="match status" value="1"/>
</dbReference>
<feature type="domain" description="PAC" evidence="15">
    <location>
        <begin position="323"/>
        <end position="377"/>
    </location>
</feature>
<dbReference type="PROSITE" id="PS50110">
    <property type="entry name" value="RESPONSE_REGULATORY"/>
    <property type="match status" value="2"/>
</dbReference>
<dbReference type="GO" id="GO:0000155">
    <property type="term" value="F:phosphorelay sensor kinase activity"/>
    <property type="evidence" value="ECO:0007669"/>
    <property type="project" value="InterPro"/>
</dbReference>
<keyword evidence="11" id="KW-0472">Membrane</keyword>
<keyword evidence="8" id="KW-0418">Kinase</keyword>
<protein>
    <recommendedName>
        <fullName evidence="3">histidine kinase</fullName>
        <ecNumber evidence="3">2.7.13.3</ecNumber>
    </recommendedName>
</protein>
<dbReference type="GO" id="GO:0016020">
    <property type="term" value="C:membrane"/>
    <property type="evidence" value="ECO:0007669"/>
    <property type="project" value="UniProtKB-SubCell"/>
</dbReference>
<dbReference type="InterPro" id="IPR036890">
    <property type="entry name" value="HATPase_C_sf"/>
</dbReference>
<dbReference type="NCBIfam" id="TIGR00229">
    <property type="entry name" value="sensory_box"/>
    <property type="match status" value="2"/>
</dbReference>
<dbReference type="PANTHER" id="PTHR45339:SF3">
    <property type="entry name" value="HISTIDINE KINASE"/>
    <property type="match status" value="1"/>
</dbReference>
<evidence type="ECO:0000313" key="17">
    <source>
        <dbReference type="Proteomes" id="UP000011873"/>
    </source>
</evidence>
<keyword evidence="6" id="KW-0812">Transmembrane</keyword>
<name>M6CBA1_LEPBO</name>
<evidence type="ECO:0000256" key="3">
    <source>
        <dbReference type="ARBA" id="ARBA00012438"/>
    </source>
</evidence>
<feature type="modified residue" description="4-aspartylphosphate" evidence="12">
    <location>
        <position position="954"/>
    </location>
</feature>
<dbReference type="SMART" id="SM00387">
    <property type="entry name" value="HATPase_c"/>
    <property type="match status" value="1"/>
</dbReference>
<evidence type="ECO:0000256" key="9">
    <source>
        <dbReference type="ARBA" id="ARBA00022840"/>
    </source>
</evidence>
<dbReference type="RefSeq" id="WP_011670429.1">
    <property type="nucleotide sequence ID" value="NZ_ANMU01000041.1"/>
</dbReference>
<sequence>MTSLQPDFNFLILNSSGDVITWNFYQPFQEFRENLENQIHPSQWNWTTPESWASIWEAVKSLNEKNSFLKTSYQNQKKESLNLEIQVLPLGQNHILFSFFTDPKLSFSETPSIFLQDAELRSTIFQKSTNTILLLDPEKDLILETNQTANLHFETQNPSEILNIPFSNLLSPGFSFSEYESRKRKILSGETPSWEVELKTFRDRKFWGNTSFRTVSTRLNRIILVQIKDITEKVNARKFILEQAATIMEQEANLNAIIENLEAMIWSINKNYELLIFNSQFQNAMQDFYHSEISLGFNVLQKELPPKVFEYWKEFYDRALSGEKFSVAGKRPNQDGTFVFSELSFHPIRNAEYEITGVSAVSVDITDKKSAEEKFKLLFERSSEPHVLYDDSGIFECNPATLKMLRCSDKKFVLGKHPIHFSAEIQADGRIEKKMMSEFESISLNKGSYTFEWVYKRFNGEEFSTEVTLIPIIISQKRVFLSVWHEITERKVYEDSLKRAKESAEAASKAKTDFLAMMSHEIRTPLNGVIGTVSLLEGTSLGAEQREYLDIIKSSGQNLLILLNDILDLSRIESGQLTLEMQPVSLKKLTSEVINLFRPMAEEKGLVIEFSISSSVPNWIISDPYRLRQILTNLLGNSIKFTEKGKVLLKVEAEKFPNNKFRLIFHVKDTGIGIAEEKLELLFRAFSQVDSSTTRKYGGSGLGLTISKKLAELMKGEIIVKSQVNQGSEFTLSILVEKLEYEIPAGIQELHSKNLATTAILSLQEFGFREQIKKFCERNGFSVKVVKTAKEAIRTIGEEEKIGIFLTDLNLPDMNLPEMLNELKNQSPSLKLTIILFVEKELKDSYYHVTNGLFNRPGFKIFMMFKPILLEELSKNFEKAFPTKVLKEEKPGENEKLLSERIPLKILLVEDNLINQKIALRLLMKLGYTADAALNGLEAIECLKERKYDLIFMDIQMPEMDGYEATHLIRKDFAKSKPVIVAMTDNVMEGDKEKCLEAGMDAYIAKPIQIQDIESAIILLFQS</sequence>
<dbReference type="InterPro" id="IPR003661">
    <property type="entry name" value="HisK_dim/P_dom"/>
</dbReference>
<dbReference type="SUPFAM" id="SSF55785">
    <property type="entry name" value="PYP-like sensor domain (PAS domain)"/>
    <property type="match status" value="3"/>
</dbReference>
<dbReference type="CDD" id="cd00156">
    <property type="entry name" value="REC"/>
    <property type="match status" value="1"/>
</dbReference>
<feature type="domain" description="Histidine kinase" evidence="13">
    <location>
        <begin position="517"/>
        <end position="738"/>
    </location>
</feature>
<feature type="domain" description="Response regulatory" evidence="14">
    <location>
        <begin position="905"/>
        <end position="1021"/>
    </location>
</feature>
<dbReference type="FunFam" id="1.10.287.130:FF:000004">
    <property type="entry name" value="Ethylene receptor 1"/>
    <property type="match status" value="1"/>
</dbReference>
<dbReference type="SMART" id="SM00091">
    <property type="entry name" value="PAS"/>
    <property type="match status" value="3"/>
</dbReference>
<evidence type="ECO:0000256" key="12">
    <source>
        <dbReference type="PROSITE-ProRule" id="PRU00169"/>
    </source>
</evidence>
<proteinExistence type="predicted"/>
<dbReference type="EMBL" id="ANMU01000041">
    <property type="protein sequence ID" value="EMJ83545.1"/>
    <property type="molecule type" value="Genomic_DNA"/>
</dbReference>
<dbReference type="InterPro" id="IPR000014">
    <property type="entry name" value="PAS"/>
</dbReference>
<dbReference type="AlphaFoldDB" id="M6CBA1"/>
<dbReference type="InterPro" id="IPR000700">
    <property type="entry name" value="PAS-assoc_C"/>
</dbReference>
<dbReference type="FunFam" id="3.30.565.10:FF:000010">
    <property type="entry name" value="Sensor histidine kinase RcsC"/>
    <property type="match status" value="1"/>
</dbReference>
<feature type="modified residue" description="4-aspartylphosphate" evidence="12">
    <location>
        <position position="808"/>
    </location>
</feature>
<keyword evidence="10" id="KW-1133">Transmembrane helix</keyword>
<dbReference type="SUPFAM" id="SSF55874">
    <property type="entry name" value="ATPase domain of HSP90 chaperone/DNA topoisomerase II/histidine kinase"/>
    <property type="match status" value="1"/>
</dbReference>
<dbReference type="SUPFAM" id="SSF52172">
    <property type="entry name" value="CheY-like"/>
    <property type="match status" value="2"/>
</dbReference>
<dbReference type="CDD" id="cd00082">
    <property type="entry name" value="HisKA"/>
    <property type="match status" value="1"/>
</dbReference>
<evidence type="ECO:0000256" key="6">
    <source>
        <dbReference type="ARBA" id="ARBA00022692"/>
    </source>
</evidence>
<dbReference type="InterPro" id="IPR036097">
    <property type="entry name" value="HisK_dim/P_sf"/>
</dbReference>
<dbReference type="GO" id="GO:0005524">
    <property type="term" value="F:ATP binding"/>
    <property type="evidence" value="ECO:0007669"/>
    <property type="project" value="UniProtKB-KW"/>
</dbReference>
<dbReference type="Pfam" id="PF00072">
    <property type="entry name" value="Response_reg"/>
    <property type="match status" value="2"/>
</dbReference>
<dbReference type="PROSITE" id="PS50109">
    <property type="entry name" value="HIS_KIN"/>
    <property type="match status" value="1"/>
</dbReference>
<comment type="caution">
    <text evidence="16">The sequence shown here is derived from an EMBL/GenBank/DDBJ whole genome shotgun (WGS) entry which is preliminary data.</text>
</comment>
<evidence type="ECO:0000259" key="15">
    <source>
        <dbReference type="PROSITE" id="PS50113"/>
    </source>
</evidence>
<evidence type="ECO:0000259" key="13">
    <source>
        <dbReference type="PROSITE" id="PS50109"/>
    </source>
</evidence>
<dbReference type="EC" id="2.7.13.3" evidence="3"/>
<dbReference type="Proteomes" id="UP000011873">
    <property type="component" value="Unassembled WGS sequence"/>
</dbReference>
<keyword evidence="9" id="KW-0067">ATP-binding</keyword>
<dbReference type="SMART" id="SM00388">
    <property type="entry name" value="HisKA"/>
    <property type="match status" value="1"/>
</dbReference>